<protein>
    <submittedName>
        <fullName evidence="2">Uncharacterized protein</fullName>
    </submittedName>
</protein>
<proteinExistence type="predicted"/>
<dbReference type="EMBL" id="CM000782">
    <property type="protein sequence ID" value="AQK85292.1"/>
    <property type="molecule type" value="Genomic_DNA"/>
</dbReference>
<feature type="region of interest" description="Disordered" evidence="1">
    <location>
        <begin position="95"/>
        <end position="131"/>
    </location>
</feature>
<dbReference type="AlphaFoldDB" id="A0A1D6M239"/>
<organism evidence="2">
    <name type="scientific">Zea mays</name>
    <name type="common">Maize</name>
    <dbReference type="NCBI Taxonomy" id="4577"/>
    <lineage>
        <taxon>Eukaryota</taxon>
        <taxon>Viridiplantae</taxon>
        <taxon>Streptophyta</taxon>
        <taxon>Embryophyta</taxon>
        <taxon>Tracheophyta</taxon>
        <taxon>Spermatophyta</taxon>
        <taxon>Magnoliopsida</taxon>
        <taxon>Liliopsida</taxon>
        <taxon>Poales</taxon>
        <taxon>Poaceae</taxon>
        <taxon>PACMAD clade</taxon>
        <taxon>Panicoideae</taxon>
        <taxon>Andropogonodae</taxon>
        <taxon>Andropogoneae</taxon>
        <taxon>Tripsacinae</taxon>
        <taxon>Zea</taxon>
    </lineage>
</organism>
<gene>
    <name evidence="2" type="ORF">ZEAMMB73_Zm00001d037955</name>
</gene>
<dbReference type="InParanoid" id="A0A1D6M239"/>
<accession>A0A1D6M239</accession>
<name>A0A1D6M239_MAIZE</name>
<evidence type="ECO:0000313" key="2">
    <source>
        <dbReference type="EMBL" id="AQK85292.1"/>
    </source>
</evidence>
<reference evidence="2" key="1">
    <citation type="submission" date="2015-12" db="EMBL/GenBank/DDBJ databases">
        <title>Update maize B73 reference genome by single molecule sequencing technologies.</title>
        <authorList>
            <consortium name="Maize Genome Sequencing Project"/>
            <person name="Ware D."/>
        </authorList>
    </citation>
    <scope>NUCLEOTIDE SEQUENCE</scope>
    <source>
        <tissue evidence="2">Seedling</tissue>
    </source>
</reference>
<sequence>MPQPAAFVSMQPFDGQPTPSNVSNKKMKHDGEVSFLDGAGEVTVTIGGNSQQPLSTAPPPGFCPDNAMVVDRYTAILGAPFKFEVPLFIVQKKECGSSSNGESDEAAMAKESDSSEDEVAPRNTMGDMPLE</sequence>
<evidence type="ECO:0000256" key="1">
    <source>
        <dbReference type="SAM" id="MobiDB-lite"/>
    </source>
</evidence>